<feature type="signal peptide" evidence="4">
    <location>
        <begin position="1"/>
        <end position="22"/>
    </location>
</feature>
<dbReference type="SUPFAM" id="SSF53850">
    <property type="entry name" value="Periplasmic binding protein-like II"/>
    <property type="match status" value="1"/>
</dbReference>
<evidence type="ECO:0000256" key="3">
    <source>
        <dbReference type="ARBA" id="ARBA00022729"/>
    </source>
</evidence>
<feature type="domain" description="Solute-binding protein family 5" evidence="5">
    <location>
        <begin position="88"/>
        <end position="447"/>
    </location>
</feature>
<dbReference type="EMBL" id="BMLW01000001">
    <property type="protein sequence ID" value="GGP07830.1"/>
    <property type="molecule type" value="Genomic_DNA"/>
</dbReference>
<gene>
    <name evidence="6" type="ORF">GCM10011346_05460</name>
</gene>
<accession>A0ABQ2NNH3</accession>
<dbReference type="Gene3D" id="3.40.190.10">
    <property type="entry name" value="Periplasmic binding protein-like II"/>
    <property type="match status" value="1"/>
</dbReference>
<feature type="chain" id="PRO_5047244418" evidence="4">
    <location>
        <begin position="23"/>
        <end position="543"/>
    </location>
</feature>
<name>A0ABQ2NNH3_9BACI</name>
<dbReference type="PANTHER" id="PTHR30290:SF9">
    <property type="entry name" value="OLIGOPEPTIDE-BINDING PROTEIN APPA"/>
    <property type="match status" value="1"/>
</dbReference>
<evidence type="ECO:0000259" key="5">
    <source>
        <dbReference type="Pfam" id="PF00496"/>
    </source>
</evidence>
<reference evidence="7" key="1">
    <citation type="journal article" date="2019" name="Int. J. Syst. Evol. Microbiol.">
        <title>The Global Catalogue of Microorganisms (GCM) 10K type strain sequencing project: providing services to taxonomists for standard genome sequencing and annotation.</title>
        <authorList>
            <consortium name="The Broad Institute Genomics Platform"/>
            <consortium name="The Broad Institute Genome Sequencing Center for Infectious Disease"/>
            <person name="Wu L."/>
            <person name="Ma J."/>
        </authorList>
    </citation>
    <scope>NUCLEOTIDE SEQUENCE [LARGE SCALE GENOMIC DNA]</scope>
    <source>
        <strain evidence="7">CGMCC 1.7693</strain>
    </source>
</reference>
<evidence type="ECO:0000256" key="4">
    <source>
        <dbReference type="SAM" id="SignalP"/>
    </source>
</evidence>
<comment type="caution">
    <text evidence="6">The sequence shown here is derived from an EMBL/GenBank/DDBJ whole genome shotgun (WGS) entry which is preliminary data.</text>
</comment>
<dbReference type="InterPro" id="IPR030678">
    <property type="entry name" value="Peptide/Ni-bd"/>
</dbReference>
<keyword evidence="7" id="KW-1185">Reference proteome</keyword>
<keyword evidence="2" id="KW-0813">Transport</keyword>
<dbReference type="Pfam" id="PF00496">
    <property type="entry name" value="SBP_bac_5"/>
    <property type="match status" value="1"/>
</dbReference>
<dbReference type="CDD" id="cd08514">
    <property type="entry name" value="PBP2_AppA_like"/>
    <property type="match status" value="1"/>
</dbReference>
<dbReference type="RefSeq" id="WP_188732941.1">
    <property type="nucleotide sequence ID" value="NZ_BMLW01000001.1"/>
</dbReference>
<organism evidence="6 7">
    <name type="scientific">Oceanobacillus neutriphilus</name>
    <dbReference type="NCBI Taxonomy" id="531815"/>
    <lineage>
        <taxon>Bacteria</taxon>
        <taxon>Bacillati</taxon>
        <taxon>Bacillota</taxon>
        <taxon>Bacilli</taxon>
        <taxon>Bacillales</taxon>
        <taxon>Bacillaceae</taxon>
        <taxon>Oceanobacillus</taxon>
    </lineage>
</organism>
<comment type="similarity">
    <text evidence="1">Belongs to the bacterial solute-binding protein 5 family.</text>
</comment>
<dbReference type="InterPro" id="IPR039424">
    <property type="entry name" value="SBP_5"/>
</dbReference>
<protein>
    <submittedName>
        <fullName evidence="6">Peptide-binding protein</fullName>
    </submittedName>
</protein>
<dbReference type="PANTHER" id="PTHR30290">
    <property type="entry name" value="PERIPLASMIC BINDING COMPONENT OF ABC TRANSPORTER"/>
    <property type="match status" value="1"/>
</dbReference>
<dbReference type="PROSITE" id="PS51257">
    <property type="entry name" value="PROKAR_LIPOPROTEIN"/>
    <property type="match status" value="1"/>
</dbReference>
<proteinExistence type="inferred from homology"/>
<keyword evidence="3 4" id="KW-0732">Signal</keyword>
<evidence type="ECO:0000313" key="6">
    <source>
        <dbReference type="EMBL" id="GGP07830.1"/>
    </source>
</evidence>
<dbReference type="Gene3D" id="3.10.105.10">
    <property type="entry name" value="Dipeptide-binding Protein, Domain 3"/>
    <property type="match status" value="1"/>
</dbReference>
<dbReference type="Proteomes" id="UP000641206">
    <property type="component" value="Unassembled WGS sequence"/>
</dbReference>
<dbReference type="PIRSF" id="PIRSF002741">
    <property type="entry name" value="MppA"/>
    <property type="match status" value="1"/>
</dbReference>
<evidence type="ECO:0000256" key="1">
    <source>
        <dbReference type="ARBA" id="ARBA00005695"/>
    </source>
</evidence>
<dbReference type="Gene3D" id="3.90.76.10">
    <property type="entry name" value="Dipeptide-binding Protein, Domain 1"/>
    <property type="match status" value="1"/>
</dbReference>
<evidence type="ECO:0000313" key="7">
    <source>
        <dbReference type="Proteomes" id="UP000641206"/>
    </source>
</evidence>
<evidence type="ECO:0000256" key="2">
    <source>
        <dbReference type="ARBA" id="ARBA00022448"/>
    </source>
</evidence>
<dbReference type="InterPro" id="IPR000914">
    <property type="entry name" value="SBP_5_dom"/>
</dbReference>
<sequence length="543" mass="61076">MKKGKKFWLNVFIFILTLFLVACNDGSFDSTASDASATDGEPAEGGDLIVGGLSGPTVFNSLYSTSSTDSTIQDFMFNGLVEMDENVEPQPDLAENWEQSEDGLAWTFNLRDDVTWHDGESFTADDVVFTYSLPIDEDYIGPRGSSFEKFEEVVKIDDYTVEIHLSDPAPDMLADAMGYHVLPEHILGDLPVEEVGTHEFNTKEPIGTGPYKFDEWKQGQYVRVVANEDYFEGRPYIDSITYKIVPDKNSLLAQFTAGDLDHLSLTTEDIPSGEGLVEDGAAIMESIESASYSFMLYNLEHPALKEKEVRHALAHGLDRNTVIDTVLDGNGNVLDIPAVPFMPAYNEDPPVFEYDPEKAKEILDEAGWEVGADGVREKNGERLSFSIISNQGNSVREKIMLIAKQQWEEELGAEVSTEIIESSAFSDQVHRHEFDIAMRGWSISLDPGISSAFATEQIENGTNYGFYSNPEVDRLREESDLEPDPEKRYELIEEAQAIIAEDQPYLFLYNSDAYTLYNPKLQGHIMHPKAEFYRVHEWWFAQD</sequence>